<name>A0A6M3IDT3_9ZZZZ</name>
<evidence type="ECO:0000313" key="1">
    <source>
        <dbReference type="EMBL" id="QJA55599.1"/>
    </source>
</evidence>
<gene>
    <name evidence="2" type="ORF">MM415A00947_0020</name>
    <name evidence="1" type="ORF">MM415B02028_0009</name>
</gene>
<proteinExistence type="predicted"/>
<organism evidence="1">
    <name type="scientific">viral metagenome</name>
    <dbReference type="NCBI Taxonomy" id="1070528"/>
    <lineage>
        <taxon>unclassified sequences</taxon>
        <taxon>metagenomes</taxon>
        <taxon>organismal metagenomes</taxon>
    </lineage>
</organism>
<dbReference type="EMBL" id="MT141168">
    <property type="protein sequence ID" value="QJA55599.1"/>
    <property type="molecule type" value="Genomic_DNA"/>
</dbReference>
<dbReference type="AlphaFoldDB" id="A0A6M3IDT3"/>
<protein>
    <submittedName>
        <fullName evidence="1">Putative ribbon-helix-helix protein repressor</fullName>
    </submittedName>
</protein>
<reference evidence="1" key="1">
    <citation type="submission" date="2020-03" db="EMBL/GenBank/DDBJ databases">
        <title>The deep terrestrial virosphere.</title>
        <authorList>
            <person name="Holmfeldt K."/>
            <person name="Nilsson E."/>
            <person name="Simone D."/>
            <person name="Lopez-Fernandez M."/>
            <person name="Wu X."/>
            <person name="de Brujin I."/>
            <person name="Lundin D."/>
            <person name="Andersson A."/>
            <person name="Bertilsson S."/>
            <person name="Dopson M."/>
        </authorList>
    </citation>
    <scope>NUCLEOTIDE SEQUENCE</scope>
    <source>
        <strain evidence="2">MM415A00947</strain>
        <strain evidence="1">MM415B02028</strain>
    </source>
</reference>
<accession>A0A6M3IDT3</accession>
<dbReference type="EMBL" id="MT142365">
    <property type="protein sequence ID" value="QJA79065.1"/>
    <property type="molecule type" value="Genomic_DNA"/>
</dbReference>
<sequence length="57" mass="6903">MSKGQNTTAKGIRLRDEVWEWLGTEADRRKLTVNELINEYLGWYKKTLEEKRLQSYR</sequence>
<evidence type="ECO:0000313" key="2">
    <source>
        <dbReference type="EMBL" id="QJA79065.1"/>
    </source>
</evidence>